<dbReference type="KEGG" id="vg:80541470"/>
<accession>A0A5C1K2U2</accession>
<dbReference type="GeneID" id="80541470"/>
<evidence type="ECO:0000256" key="1">
    <source>
        <dbReference type="SAM" id="MobiDB-lite"/>
    </source>
</evidence>
<sequence>MAPTSRRLKKPRKNLVRRTLAHNRNVYATVQRAQSAEWNKRGRPVPWKEWVRSDLARQIRENTLAECNRLYDEQYGASTSGSAGRFDATGDEHSEQSKRARLDGDDTIDSDTLPSDAADSLQSGTTMSEPMDEDAILQDTSGSGGRGPTSGRTTGGATVPLGLSSGDATFQATYSKSRIWYSYAFANKKLDLDSTKTLEGIVTPLAFIPVDFLPFYMSPAEFASIPDRNVWIDKVTCKVRVLGVRSGFDIGATLTGTATSEYCPILHTCVGLNNEIHIMNKSVEANTTQPMIPTGVRDIDLAEYKKKWYTGETSNVIGTPRSNSVYAIPYWNSSTTSATEVQKHTWGNPRLDRFVKTHMLTSTIGEEIFDYSYSPRFAPIRPQDQLVIPNHRVNEASTFQSRDLWQAKCAYGSGKFTMKDYSWPEMVPLCDTAFVYAQLIEKYDMYMPGTGSVGGEQRAQPQLHIGMSAIPQLNPTTDLTSFVNACVYYSVECSIHLTGKREAYWTEGGPTCREENTIFSRHKAFYYENPHTAFGMWDGDGGTIKMKSKREFESPRMEELHRRKEITTKIQHL</sequence>
<reference evidence="2 3" key="1">
    <citation type="submission" date="2019-08" db="EMBL/GenBank/DDBJ databases">
        <title>Complete genome sequence of a densovirus infecting the carrot psyllid, Bactericera trigonica.</title>
        <authorList>
            <person name="Ghosh S."/>
            <person name="Ghanim M."/>
        </authorList>
    </citation>
    <scope>NUCLEOTIDE SEQUENCE [LARGE SCALE GENOMIC DNA]</scope>
</reference>
<dbReference type="Pfam" id="PF02336">
    <property type="entry name" value="Denso_VP4"/>
    <property type="match status" value="1"/>
</dbReference>
<dbReference type="RefSeq" id="YP_010802687.1">
    <property type="nucleotide sequence ID" value="NC_077038.1"/>
</dbReference>
<name>A0A5C1K2U2_9VIRU</name>
<evidence type="ECO:0000313" key="2">
    <source>
        <dbReference type="EMBL" id="QEM39036.1"/>
    </source>
</evidence>
<keyword evidence="3" id="KW-1185">Reference proteome</keyword>
<evidence type="ECO:0000313" key="3">
    <source>
        <dbReference type="Proteomes" id="UP001162025"/>
    </source>
</evidence>
<dbReference type="Proteomes" id="UP001162025">
    <property type="component" value="Segment"/>
</dbReference>
<feature type="compositionally biased region" description="Basic and acidic residues" evidence="1">
    <location>
        <begin position="88"/>
        <end position="104"/>
    </location>
</feature>
<dbReference type="InterPro" id="IPR016184">
    <property type="entry name" value="Capsid/spike_ssDNA_virus"/>
</dbReference>
<dbReference type="SUPFAM" id="SSF88645">
    <property type="entry name" value="ssDNA viruses"/>
    <property type="match status" value="1"/>
</dbReference>
<dbReference type="InterPro" id="IPR003433">
    <property type="entry name" value="Capsid_VP4_densovirus"/>
</dbReference>
<dbReference type="GO" id="GO:0005198">
    <property type="term" value="F:structural molecule activity"/>
    <property type="evidence" value="ECO:0007669"/>
    <property type="project" value="InterPro"/>
</dbReference>
<dbReference type="EMBL" id="MN364694">
    <property type="protein sequence ID" value="QEM39036.1"/>
    <property type="molecule type" value="Genomic_DNA"/>
</dbReference>
<feature type="region of interest" description="Disordered" evidence="1">
    <location>
        <begin position="78"/>
        <end position="160"/>
    </location>
</feature>
<proteinExistence type="predicted"/>
<organism evidence="2 3">
    <name type="scientific">Bactericera trigonica densovirus</name>
    <dbReference type="NCBI Taxonomy" id="3070179"/>
    <lineage>
        <taxon>Viruses</taxon>
        <taxon>Monodnaviria</taxon>
        <taxon>Shotokuvirae</taxon>
        <taxon>Cossaviricota</taxon>
        <taxon>Quintoviricetes</taxon>
        <taxon>Piccovirales</taxon>
        <taxon>Parvoviridae</taxon>
        <taxon>Densovirinae</taxon>
        <taxon>Diciambidensovirus</taxon>
        <taxon>Diciambidensovirus hemipteran2</taxon>
    </lineage>
</organism>
<protein>
    <submittedName>
        <fullName evidence="2">VP4</fullName>
    </submittedName>
</protein>